<feature type="region of interest" description="Disordered" evidence="1">
    <location>
        <begin position="1"/>
        <end position="96"/>
    </location>
</feature>
<evidence type="ECO:0000256" key="1">
    <source>
        <dbReference type="SAM" id="MobiDB-lite"/>
    </source>
</evidence>
<organism evidence="2 3">
    <name type="scientific">Mesorhizobium sanjuanii</name>
    <dbReference type="NCBI Taxonomy" id="2037900"/>
    <lineage>
        <taxon>Bacteria</taxon>
        <taxon>Pseudomonadati</taxon>
        <taxon>Pseudomonadota</taxon>
        <taxon>Alphaproteobacteria</taxon>
        <taxon>Hyphomicrobiales</taxon>
        <taxon>Phyllobacteriaceae</taxon>
        <taxon>Mesorhizobium</taxon>
    </lineage>
</organism>
<protein>
    <submittedName>
        <fullName evidence="2">Uncharacterized protein</fullName>
    </submittedName>
</protein>
<dbReference type="EMBL" id="NWQG01000042">
    <property type="protein sequence ID" value="PDQ21689.1"/>
    <property type="molecule type" value="Genomic_DNA"/>
</dbReference>
<keyword evidence="3" id="KW-1185">Reference proteome</keyword>
<proteinExistence type="predicted"/>
<dbReference type="AlphaFoldDB" id="A0A2A6FI92"/>
<feature type="compositionally biased region" description="Acidic residues" evidence="1">
    <location>
        <begin position="46"/>
        <end position="64"/>
    </location>
</feature>
<evidence type="ECO:0000313" key="2">
    <source>
        <dbReference type="EMBL" id="PDQ21689.1"/>
    </source>
</evidence>
<accession>A0A2A6FI92</accession>
<name>A0A2A6FI92_9HYPH</name>
<dbReference type="Proteomes" id="UP000219182">
    <property type="component" value="Unassembled WGS sequence"/>
</dbReference>
<sequence>MEIEMEPRNKRTTQEDQTEAPAIEQQDWDAVEGAKIAPDSVAAEGGGDDATEADGTLPDEDDDNAYQNSDEALPDDDEERVLSRDPSKEGSRFDEV</sequence>
<comment type="caution">
    <text evidence="2">The sequence shown here is derived from an EMBL/GenBank/DDBJ whole genome shotgun (WGS) entry which is preliminary data.</text>
</comment>
<reference evidence="2 3" key="1">
    <citation type="submission" date="2017-09" db="EMBL/GenBank/DDBJ databases">
        <title>Mesorhizobum sanjuanii sp. nov. isolated from nodules of Lotus tenuis in saline-alkaline lowlands of Flooding Pampa.</title>
        <authorList>
            <person name="Sannazzaro A.I."/>
            <person name="Torres Tejerizo G.A."/>
            <person name="Fontana F."/>
            <person name="Cumpa Velazquez L.M."/>
            <person name="Hansen L."/>
            <person name="Pistorio M."/>
            <person name="Estrella M.J."/>
        </authorList>
    </citation>
    <scope>NUCLEOTIDE SEQUENCE [LARGE SCALE GENOMIC DNA]</scope>
    <source>
        <strain evidence="2 3">BSA136</strain>
    </source>
</reference>
<dbReference type="RefSeq" id="WP_097572719.1">
    <property type="nucleotide sequence ID" value="NZ_NWQG01000042.1"/>
</dbReference>
<gene>
    <name evidence="2" type="ORF">CN311_07625</name>
</gene>
<feature type="compositionally biased region" description="Basic and acidic residues" evidence="1">
    <location>
        <begin position="1"/>
        <end position="14"/>
    </location>
</feature>
<feature type="compositionally biased region" description="Basic and acidic residues" evidence="1">
    <location>
        <begin position="80"/>
        <end position="96"/>
    </location>
</feature>
<evidence type="ECO:0000313" key="3">
    <source>
        <dbReference type="Proteomes" id="UP000219182"/>
    </source>
</evidence>